<sequence length="31" mass="3394">MIKGLFSGERRVSPWVCKVDNSEVAATRAVS</sequence>
<reference evidence="1 2" key="1">
    <citation type="submission" date="2018-12" db="EMBL/GenBank/DDBJ databases">
        <authorList>
            <consortium name="Pathogen Informatics"/>
        </authorList>
    </citation>
    <scope>NUCLEOTIDE SEQUENCE [LARGE SCALE GENOMIC DNA]</scope>
    <source>
        <strain evidence="1 2">NCTC7357</strain>
    </source>
</reference>
<name>A0AAX3FTR7_9PSED</name>
<accession>A0AAX3FTR7</accession>
<evidence type="ECO:0000313" key="2">
    <source>
        <dbReference type="Proteomes" id="UP000277437"/>
    </source>
</evidence>
<dbReference type="EMBL" id="LR134334">
    <property type="protein sequence ID" value="VEF74116.1"/>
    <property type="molecule type" value="Genomic_DNA"/>
</dbReference>
<dbReference type="Proteomes" id="UP000277437">
    <property type="component" value="Chromosome"/>
</dbReference>
<protein>
    <submittedName>
        <fullName evidence="1">Uncharacterized protein</fullName>
    </submittedName>
</protein>
<gene>
    <name evidence="1" type="ORF">NCTC7357_02400</name>
</gene>
<organism evidence="1 2">
    <name type="scientific">Pseudomonas chlororaphis</name>
    <dbReference type="NCBI Taxonomy" id="587753"/>
    <lineage>
        <taxon>Bacteria</taxon>
        <taxon>Pseudomonadati</taxon>
        <taxon>Pseudomonadota</taxon>
        <taxon>Gammaproteobacteria</taxon>
        <taxon>Pseudomonadales</taxon>
        <taxon>Pseudomonadaceae</taxon>
        <taxon>Pseudomonas</taxon>
    </lineage>
</organism>
<evidence type="ECO:0000313" key="1">
    <source>
        <dbReference type="EMBL" id="VEF74116.1"/>
    </source>
</evidence>
<dbReference type="AlphaFoldDB" id="A0AAX3FTR7"/>
<proteinExistence type="predicted"/>